<evidence type="ECO:0000313" key="3">
    <source>
        <dbReference type="Proteomes" id="UP000294882"/>
    </source>
</evidence>
<dbReference type="Proteomes" id="UP000294882">
    <property type="component" value="Unassembled WGS sequence"/>
</dbReference>
<name>A0A4R7U0B1_9BACT</name>
<protein>
    <submittedName>
        <fullName evidence="2">Uncharacterized protein</fullName>
    </submittedName>
</protein>
<keyword evidence="1" id="KW-0175">Coiled coil</keyword>
<reference evidence="2 3" key="1">
    <citation type="submission" date="2019-03" db="EMBL/GenBank/DDBJ databases">
        <title>Genomic Encyclopedia of Archaeal and Bacterial Type Strains, Phase II (KMG-II): from individual species to whole genera.</title>
        <authorList>
            <person name="Goeker M."/>
        </authorList>
    </citation>
    <scope>NUCLEOTIDE SEQUENCE [LARGE SCALE GENOMIC DNA]</scope>
    <source>
        <strain evidence="2 3">ATCC 25591</strain>
    </source>
</reference>
<dbReference type="AlphaFoldDB" id="A0A4R7U0B1"/>
<accession>A0A4R7U0B1</accession>
<gene>
    <name evidence="2" type="ORF">JN03_0303</name>
</gene>
<dbReference type="EMBL" id="SOCH01000003">
    <property type="protein sequence ID" value="TDU97787.1"/>
    <property type="molecule type" value="Genomic_DNA"/>
</dbReference>
<comment type="caution">
    <text evidence="2">The sequence shown here is derived from an EMBL/GenBank/DDBJ whole genome shotgun (WGS) entry which is preliminary data.</text>
</comment>
<evidence type="ECO:0000313" key="2">
    <source>
        <dbReference type="EMBL" id="TDU97787.1"/>
    </source>
</evidence>
<feature type="coiled-coil region" evidence="1">
    <location>
        <begin position="399"/>
        <end position="433"/>
    </location>
</feature>
<dbReference type="RefSeq" id="WP_134076560.1">
    <property type="nucleotide sequence ID" value="NZ_SOCH01000003.1"/>
</dbReference>
<sequence length="516" mass="59784">MNEKILELFQFNVEDYNRNFYNISNAFFIPKKLLGFYQNSQKQITEVEIKKCFNAIALSILNQIDLLIGQRISHFVSLSKTLDEFKSQVGASRYENLRLALYEEIKYRSISNNFPEFFNKISLIPNSISKSGQGRDFATIENYLSPVATALIINSSWHKLSIPEFDKVKTFLDNSEEKTKQSLDEIKNEFKSEFNKFNNDLQNKIDTKEDKLNPVWKKFFNENIKGDYELGLKSPSENGLFLNFDPNDTPSIDIMGEEYSTNMSAGYIALNSHPNEKMILSDNSLRFEKIIENDQKKKAVLNLDNLTSILEITKKTPTIEAKITTLENDSKKFKEIDIKLEKLLKDNSQSDENLKLSFSQFKTEQIAINETKQDKESFNKFKVEQLAENEKIKANLTTLNNANQTIVNVDKEISDLKAKCKNLEDSLNAQLINGRLLKGLLLDLIEKNESALNLSFISEYSYPVRWGQQPPNHYPGEIYNNGNEYHLFIKWISRKPTGPVDPDKPYFVRWKYYKIS</sequence>
<organism evidence="2 3">
    <name type="scientific">Metamycoplasma hyosynoviae</name>
    <dbReference type="NCBI Taxonomy" id="29559"/>
    <lineage>
        <taxon>Bacteria</taxon>
        <taxon>Bacillati</taxon>
        <taxon>Mycoplasmatota</taxon>
        <taxon>Mycoplasmoidales</taxon>
        <taxon>Metamycoplasmataceae</taxon>
        <taxon>Metamycoplasma</taxon>
    </lineage>
</organism>
<evidence type="ECO:0000256" key="1">
    <source>
        <dbReference type="SAM" id="Coils"/>
    </source>
</evidence>
<proteinExistence type="predicted"/>